<keyword evidence="3" id="KW-1185">Reference proteome</keyword>
<reference evidence="2 3" key="1">
    <citation type="submission" date="2022-04" db="EMBL/GenBank/DDBJ databases">
        <title>Chromosome-level reference genomes for two strains of Caenorhabditis briggsae: an improved platform for comparative genomics.</title>
        <authorList>
            <person name="Stevens L."/>
            <person name="Andersen E."/>
        </authorList>
    </citation>
    <scope>NUCLEOTIDE SEQUENCE [LARGE SCALE GENOMIC DNA]</scope>
    <source>
        <strain evidence="2">VX34</strain>
        <tissue evidence="2">Whole-organism</tissue>
    </source>
</reference>
<dbReference type="PANTHER" id="PTHR22956">
    <property type="entry name" value="ANKYRIN REPEAT-CONTAINING PROTEIN F37A4.4-RELATED-RELATED"/>
    <property type="match status" value="1"/>
</dbReference>
<accession>A0AAE9EBA9</accession>
<dbReference type="EMBL" id="CP092621">
    <property type="protein sequence ID" value="UMM19770.1"/>
    <property type="molecule type" value="Genomic_DNA"/>
</dbReference>
<dbReference type="AlphaFoldDB" id="A0AAE9EBA9"/>
<dbReference type="PROSITE" id="PS50297">
    <property type="entry name" value="ANK_REP_REGION"/>
    <property type="match status" value="1"/>
</dbReference>
<protein>
    <recommendedName>
        <fullName evidence="4">ANK_REP_REGION domain-containing protein</fullName>
    </recommendedName>
</protein>
<dbReference type="InterPro" id="IPR002110">
    <property type="entry name" value="Ankyrin_rpt"/>
</dbReference>
<dbReference type="PROSITE" id="PS50088">
    <property type="entry name" value="ANK_REPEAT"/>
    <property type="match status" value="1"/>
</dbReference>
<dbReference type="Pfam" id="PF00023">
    <property type="entry name" value="Ank"/>
    <property type="match status" value="1"/>
</dbReference>
<evidence type="ECO:0000256" key="1">
    <source>
        <dbReference type="PROSITE-ProRule" id="PRU00023"/>
    </source>
</evidence>
<dbReference type="InterPro" id="IPR053345">
    <property type="entry name" value="Ankyrin_repeat-containing"/>
</dbReference>
<gene>
    <name evidence="2" type="ORF">L5515_015232</name>
</gene>
<keyword evidence="1" id="KW-0040">ANK repeat</keyword>
<dbReference type="SMART" id="SM00248">
    <property type="entry name" value="ANK"/>
    <property type="match status" value="2"/>
</dbReference>
<organism evidence="2 3">
    <name type="scientific">Caenorhabditis briggsae</name>
    <dbReference type="NCBI Taxonomy" id="6238"/>
    <lineage>
        <taxon>Eukaryota</taxon>
        <taxon>Metazoa</taxon>
        <taxon>Ecdysozoa</taxon>
        <taxon>Nematoda</taxon>
        <taxon>Chromadorea</taxon>
        <taxon>Rhabditida</taxon>
        <taxon>Rhabditina</taxon>
        <taxon>Rhabditomorpha</taxon>
        <taxon>Rhabditoidea</taxon>
        <taxon>Rhabditidae</taxon>
        <taxon>Peloderinae</taxon>
        <taxon>Caenorhabditis</taxon>
    </lineage>
</organism>
<name>A0AAE9EBA9_CAEBR</name>
<sequence>MKLSGFGPDSPSYAEPKQNRIVAQGVPSYVDVLEKSKGLELETCLRDGGYKPAELIKPLDFALVAEKVSKHDQVKATVEYLEQILKVQTALKQVESLLPGNRTKRANASKSPLNLGNMTKQHAEDFGICSIALLNMNWYLFYFGKPEEFEKRWRYSCFMDKVNGENALLDAVRETNKANLLVALKRGVYVNAYNIFGNTALHAATKGGHPDLVEALIRHGADRSLLNAKNLIQWSQAMAKSELPYLYGVQVAVCMEEYPNMFTLTAIINSQGGTLLNEFPVKKKYKAGSHPYLHAHLGPLFIIHDGSADLSAYQKDTMFTLFTEAEFIEFMLKRDIHKDTNENPICVLKDVE</sequence>
<evidence type="ECO:0008006" key="4">
    <source>
        <dbReference type="Google" id="ProtNLM"/>
    </source>
</evidence>
<dbReference type="SUPFAM" id="SSF48403">
    <property type="entry name" value="Ankyrin repeat"/>
    <property type="match status" value="1"/>
</dbReference>
<feature type="repeat" description="ANK" evidence="1">
    <location>
        <begin position="196"/>
        <end position="228"/>
    </location>
</feature>
<dbReference type="InterPro" id="IPR036770">
    <property type="entry name" value="Ankyrin_rpt-contain_sf"/>
</dbReference>
<dbReference type="Gene3D" id="1.25.40.20">
    <property type="entry name" value="Ankyrin repeat-containing domain"/>
    <property type="match status" value="1"/>
</dbReference>
<dbReference type="PANTHER" id="PTHR22956:SF14">
    <property type="entry name" value="BRCT DOMAIN-CONTAINING PROTEIN"/>
    <property type="match status" value="1"/>
</dbReference>
<proteinExistence type="predicted"/>
<evidence type="ECO:0000313" key="3">
    <source>
        <dbReference type="Proteomes" id="UP000829354"/>
    </source>
</evidence>
<dbReference type="Proteomes" id="UP000829354">
    <property type="component" value="Chromosome II"/>
</dbReference>
<evidence type="ECO:0000313" key="2">
    <source>
        <dbReference type="EMBL" id="UMM19770.1"/>
    </source>
</evidence>